<evidence type="ECO:0000313" key="4">
    <source>
        <dbReference type="Proteomes" id="UP000663829"/>
    </source>
</evidence>
<dbReference type="Pfam" id="PF00226">
    <property type="entry name" value="DnaJ"/>
    <property type="match status" value="1"/>
</dbReference>
<dbReference type="EMBL" id="CAJOBC010117039">
    <property type="protein sequence ID" value="CAF4556615.1"/>
    <property type="molecule type" value="Genomic_DNA"/>
</dbReference>
<proteinExistence type="predicted"/>
<dbReference type="Gene3D" id="1.10.287.110">
    <property type="entry name" value="DnaJ domain"/>
    <property type="match status" value="1"/>
</dbReference>
<dbReference type="CDD" id="cd06257">
    <property type="entry name" value="DnaJ"/>
    <property type="match status" value="1"/>
</dbReference>
<dbReference type="OrthoDB" id="376357at2759"/>
<protein>
    <recommendedName>
        <fullName evidence="1">J domain-containing protein</fullName>
    </recommendedName>
</protein>
<dbReference type="SUPFAM" id="SSF46565">
    <property type="entry name" value="Chaperone J-domain"/>
    <property type="match status" value="1"/>
</dbReference>
<dbReference type="PRINTS" id="PR00625">
    <property type="entry name" value="JDOMAIN"/>
</dbReference>
<gene>
    <name evidence="2" type="ORF">GPM918_LOCUS45030</name>
    <name evidence="3" type="ORF">SRO942_LOCUS47206</name>
</gene>
<dbReference type="PROSITE" id="PS50076">
    <property type="entry name" value="DNAJ_2"/>
    <property type="match status" value="1"/>
</dbReference>
<organism evidence="2 4">
    <name type="scientific">Didymodactylos carnosus</name>
    <dbReference type="NCBI Taxonomy" id="1234261"/>
    <lineage>
        <taxon>Eukaryota</taxon>
        <taxon>Metazoa</taxon>
        <taxon>Spiralia</taxon>
        <taxon>Gnathifera</taxon>
        <taxon>Rotifera</taxon>
        <taxon>Eurotatoria</taxon>
        <taxon>Bdelloidea</taxon>
        <taxon>Philodinida</taxon>
        <taxon>Philodinidae</taxon>
        <taxon>Didymodactylos</taxon>
    </lineage>
</organism>
<feature type="non-terminal residue" evidence="2">
    <location>
        <position position="1"/>
    </location>
</feature>
<feature type="domain" description="J" evidence="1">
    <location>
        <begin position="5"/>
        <end position="58"/>
    </location>
</feature>
<name>A0A816DXH1_9BILA</name>
<dbReference type="AlphaFoldDB" id="A0A816DXH1"/>
<dbReference type="InterPro" id="IPR036869">
    <property type="entry name" value="J_dom_sf"/>
</dbReference>
<sequence>VALENAYKTLGLTHSCSNGEINSAYHRLALKHHPDKGGSKEDWLALESALALIRQARGEGI</sequence>
<comment type="caution">
    <text evidence="2">The sequence shown here is derived from an EMBL/GenBank/DDBJ whole genome shotgun (WGS) entry which is preliminary data.</text>
</comment>
<accession>A0A816DXH1</accession>
<reference evidence="2" key="1">
    <citation type="submission" date="2021-02" db="EMBL/GenBank/DDBJ databases">
        <authorList>
            <person name="Nowell W R."/>
        </authorList>
    </citation>
    <scope>NUCLEOTIDE SEQUENCE</scope>
</reference>
<dbReference type="SMART" id="SM00271">
    <property type="entry name" value="DnaJ"/>
    <property type="match status" value="1"/>
</dbReference>
<evidence type="ECO:0000313" key="2">
    <source>
        <dbReference type="EMBL" id="CAF1642636.1"/>
    </source>
</evidence>
<evidence type="ECO:0000259" key="1">
    <source>
        <dbReference type="PROSITE" id="PS50076"/>
    </source>
</evidence>
<keyword evidence="4" id="KW-1185">Reference proteome</keyword>
<dbReference type="Proteomes" id="UP000663829">
    <property type="component" value="Unassembled WGS sequence"/>
</dbReference>
<dbReference type="Proteomes" id="UP000681722">
    <property type="component" value="Unassembled WGS sequence"/>
</dbReference>
<evidence type="ECO:0000313" key="3">
    <source>
        <dbReference type="EMBL" id="CAF4556615.1"/>
    </source>
</evidence>
<dbReference type="InterPro" id="IPR001623">
    <property type="entry name" value="DnaJ_domain"/>
</dbReference>
<dbReference type="EMBL" id="CAJNOQ010047938">
    <property type="protein sequence ID" value="CAF1642636.1"/>
    <property type="molecule type" value="Genomic_DNA"/>
</dbReference>